<evidence type="ECO:0000313" key="7">
    <source>
        <dbReference type="EMBL" id="REG33369.1"/>
    </source>
</evidence>
<comment type="caution">
    <text evidence="7">The sequence shown here is derived from an EMBL/GenBank/DDBJ whole genome shotgun (WGS) entry which is preliminary data.</text>
</comment>
<dbReference type="InterPro" id="IPR058031">
    <property type="entry name" value="AAA_lid_NorR"/>
</dbReference>
<dbReference type="InterPro" id="IPR027417">
    <property type="entry name" value="P-loop_NTPase"/>
</dbReference>
<dbReference type="Gene3D" id="3.40.50.300">
    <property type="entry name" value="P-loop containing nucleotide triphosphate hydrolases"/>
    <property type="match status" value="1"/>
</dbReference>
<dbReference type="PROSITE" id="PS50045">
    <property type="entry name" value="SIGMA54_INTERACT_4"/>
    <property type="match status" value="1"/>
</dbReference>
<evidence type="ECO:0000256" key="1">
    <source>
        <dbReference type="ARBA" id="ARBA00022741"/>
    </source>
</evidence>
<dbReference type="PANTHER" id="PTHR32071:SF117">
    <property type="entry name" value="PTS-DEPENDENT DIHYDROXYACETONE KINASE OPERON REGULATORY PROTEIN-RELATED"/>
    <property type="match status" value="1"/>
</dbReference>
<dbReference type="Proteomes" id="UP000256345">
    <property type="component" value="Unassembled WGS sequence"/>
</dbReference>
<evidence type="ECO:0000256" key="4">
    <source>
        <dbReference type="ARBA" id="ARBA00023125"/>
    </source>
</evidence>
<evidence type="ECO:0000256" key="5">
    <source>
        <dbReference type="ARBA" id="ARBA00023163"/>
    </source>
</evidence>
<protein>
    <submittedName>
        <fullName evidence="7">Sigma-54 interacting transcriptional regulator</fullName>
    </submittedName>
</protein>
<reference evidence="7 8" key="1">
    <citation type="submission" date="2018-08" db="EMBL/GenBank/DDBJ databases">
        <title>Genomic Encyclopedia of Archaeal and Bacterial Type Strains, Phase II (KMG-II): from individual species to whole genera.</title>
        <authorList>
            <person name="Goeker M."/>
        </authorList>
    </citation>
    <scope>NUCLEOTIDE SEQUENCE [LARGE SCALE GENOMIC DNA]</scope>
    <source>
        <strain evidence="7 8">DSM 2261</strain>
    </source>
</reference>
<sequence length="987" mass="107455">MNEEERVGGRKGTAVSRNEAEALGPEAIRALRGERSRAAFARQLGVTPLTVYRWELPEAAAQARRPRGRVMEALRQLAEGGQPAVPPPLRPSLSVLRQDLSREERARLSPCLTLLQRADWRAAEDALLGLLTSGALRSTGARALAAAGLAYVYRWGFEDARRAFTVLLPHLDEAESGTLPEAAAAHVHAMAANLFASPDGRIFDAGKVNVHVARAEALLGPHVFSSGEVRCHLRVAELAAAFYLGTPELIIRQYGRLEEALTGVADPTLRLLASDAIAHETAFRGEASLATRRFRETAQAAARMGYAFLEARNLGFLAQRRLDEACEPGEALALMRRAREVAWSGRIPRGISFVYAARAEADALMRLGRFPEAEAVLDQGEVVTEELRWTPHHLVGQRIRLLYLTGRYADIRELAARLSRYEGPIQQSLTRVYGCFAQALADWAEGHVQRAAEGYATAHARVLEVGGWPYLRRDCLIGEVGTRAAAYQLPEARAALRRARSMLEQFPSAWHTALLHRQEGLLLVREGHWREAREKLEASLATFTLAGDQPEAALTRRTLALTARALGEAGTEAVLAQCEEELRRYGITPPMDFSADLPPAQEAPSPEAAPRLGAESLVVPFERLAVRGMGAPLIQRELVAVLEGLFPGRAARLEELDSQGRATPLLGGEPGVPASEWVEFGDGCGRRLRVGVAGPLPADGRALLQALARLAGFALEVAVLRGFAQAEPPLREPESTPEVPGFIAASPAMRKLKTELAGLSGSRATVIVTGESGSGKEVVARALHQLSARAERPYVAFNCAAVPRELFEGQLFGHRRGAYTGAATDHPGVIRTAHGGTLFLDEIGELPLEVQPKLLRFLENGEIFPLGETRPAQVDVRVIAATHRDLGQLVREGRFREDLYYRLQVVPVHVPPLRERREDIIALARHFVNQLSPEGKEPPQLGPDALAALVAHPWPGNVRELRNVIERSLAFGSLPAVLGADRLRIAG</sequence>
<keyword evidence="3" id="KW-0805">Transcription regulation</keyword>
<dbReference type="Pfam" id="PF00158">
    <property type="entry name" value="Sigma54_activat"/>
    <property type="match status" value="1"/>
</dbReference>
<feature type="domain" description="Sigma-54 factor interaction" evidence="6">
    <location>
        <begin position="742"/>
        <end position="970"/>
    </location>
</feature>
<evidence type="ECO:0000256" key="2">
    <source>
        <dbReference type="ARBA" id="ARBA00022840"/>
    </source>
</evidence>
<dbReference type="EMBL" id="QUMU01000004">
    <property type="protein sequence ID" value="REG33369.1"/>
    <property type="molecule type" value="Genomic_DNA"/>
</dbReference>
<dbReference type="InterPro" id="IPR025944">
    <property type="entry name" value="Sigma_54_int_dom_CS"/>
</dbReference>
<evidence type="ECO:0000313" key="8">
    <source>
        <dbReference type="Proteomes" id="UP000256345"/>
    </source>
</evidence>
<evidence type="ECO:0000259" key="6">
    <source>
        <dbReference type="PROSITE" id="PS50045"/>
    </source>
</evidence>
<evidence type="ECO:0000256" key="3">
    <source>
        <dbReference type="ARBA" id="ARBA00023015"/>
    </source>
</evidence>
<keyword evidence="1" id="KW-0547">Nucleotide-binding</keyword>
<dbReference type="InterPro" id="IPR003593">
    <property type="entry name" value="AAA+_ATPase"/>
</dbReference>
<dbReference type="InterPro" id="IPR025662">
    <property type="entry name" value="Sigma_54_int_dom_ATP-bd_1"/>
</dbReference>
<dbReference type="PROSITE" id="PS00675">
    <property type="entry name" value="SIGMA54_INTERACT_1"/>
    <property type="match status" value="1"/>
</dbReference>
<dbReference type="CDD" id="cd00009">
    <property type="entry name" value="AAA"/>
    <property type="match status" value="1"/>
</dbReference>
<dbReference type="Gene3D" id="1.10.8.60">
    <property type="match status" value="1"/>
</dbReference>
<name>A0ABX9K5B5_9BACT</name>
<dbReference type="Pfam" id="PF25601">
    <property type="entry name" value="AAA_lid_14"/>
    <property type="match status" value="1"/>
</dbReference>
<keyword evidence="5" id="KW-0804">Transcription</keyword>
<dbReference type="SUPFAM" id="SSF52540">
    <property type="entry name" value="P-loop containing nucleoside triphosphate hydrolases"/>
    <property type="match status" value="1"/>
</dbReference>
<organism evidence="7 8">
    <name type="scientific">Archangium gephyra</name>
    <dbReference type="NCBI Taxonomy" id="48"/>
    <lineage>
        <taxon>Bacteria</taxon>
        <taxon>Pseudomonadati</taxon>
        <taxon>Myxococcota</taxon>
        <taxon>Myxococcia</taxon>
        <taxon>Myxococcales</taxon>
        <taxon>Cystobacterineae</taxon>
        <taxon>Archangiaceae</taxon>
        <taxon>Archangium</taxon>
    </lineage>
</organism>
<keyword evidence="4" id="KW-0238">DNA-binding</keyword>
<gene>
    <name evidence="7" type="ORF">ATI61_104660</name>
</gene>
<dbReference type="InterPro" id="IPR002078">
    <property type="entry name" value="Sigma_54_int"/>
</dbReference>
<proteinExistence type="predicted"/>
<accession>A0ABX9K5B5</accession>
<keyword evidence="8" id="KW-1185">Reference proteome</keyword>
<dbReference type="PROSITE" id="PS00688">
    <property type="entry name" value="SIGMA54_INTERACT_3"/>
    <property type="match status" value="1"/>
</dbReference>
<dbReference type="PANTHER" id="PTHR32071">
    <property type="entry name" value="TRANSCRIPTIONAL REGULATORY PROTEIN"/>
    <property type="match status" value="1"/>
</dbReference>
<dbReference type="SMART" id="SM00382">
    <property type="entry name" value="AAA"/>
    <property type="match status" value="1"/>
</dbReference>
<keyword evidence="2" id="KW-0067">ATP-binding</keyword>
<dbReference type="PROSITE" id="PS00676">
    <property type="entry name" value="SIGMA54_INTERACT_2"/>
    <property type="match status" value="1"/>
</dbReference>
<dbReference type="InterPro" id="IPR025943">
    <property type="entry name" value="Sigma_54_int_dom_ATP-bd_2"/>
</dbReference>